<evidence type="ECO:0000313" key="4">
    <source>
        <dbReference type="Proteomes" id="UP001054945"/>
    </source>
</evidence>
<protein>
    <recommendedName>
        <fullName evidence="5">Secreted protein</fullName>
    </recommendedName>
</protein>
<organism evidence="3 4">
    <name type="scientific">Caerostris extrusa</name>
    <name type="common">Bark spider</name>
    <name type="synonym">Caerostris bankana</name>
    <dbReference type="NCBI Taxonomy" id="172846"/>
    <lineage>
        <taxon>Eukaryota</taxon>
        <taxon>Metazoa</taxon>
        <taxon>Ecdysozoa</taxon>
        <taxon>Arthropoda</taxon>
        <taxon>Chelicerata</taxon>
        <taxon>Arachnida</taxon>
        <taxon>Araneae</taxon>
        <taxon>Araneomorphae</taxon>
        <taxon>Entelegynae</taxon>
        <taxon>Araneoidea</taxon>
        <taxon>Araneidae</taxon>
        <taxon>Caerostris</taxon>
    </lineage>
</organism>
<keyword evidence="2" id="KW-0732">Signal</keyword>
<feature type="chain" id="PRO_5043943688" description="Secreted protein" evidence="2">
    <location>
        <begin position="18"/>
        <end position="139"/>
    </location>
</feature>
<proteinExistence type="predicted"/>
<keyword evidence="4" id="KW-1185">Reference proteome</keyword>
<keyword evidence="1" id="KW-1133">Transmembrane helix</keyword>
<feature type="transmembrane region" description="Helical" evidence="1">
    <location>
        <begin position="42"/>
        <end position="61"/>
    </location>
</feature>
<sequence>MPFFCTWRAAFLQWCFAFLVISHSFLEEALFPSSGSLVWLSNVWRCFLVLHLINLRVLVAFERHVHSTMRVFQLFRCLPNFFAFHIKIDTFDFLSHSKLLSHSPRACSSLPSTSIRCDSFKHFSSNGNRKSMLSSHHFR</sequence>
<comment type="caution">
    <text evidence="3">The sequence shown here is derived from an EMBL/GenBank/DDBJ whole genome shotgun (WGS) entry which is preliminary data.</text>
</comment>
<keyword evidence="1" id="KW-0472">Membrane</keyword>
<keyword evidence="1" id="KW-0812">Transmembrane</keyword>
<evidence type="ECO:0000313" key="3">
    <source>
        <dbReference type="EMBL" id="GIX84371.1"/>
    </source>
</evidence>
<gene>
    <name evidence="3" type="ORF">CEXT_681591</name>
</gene>
<dbReference type="EMBL" id="BPLR01003418">
    <property type="protein sequence ID" value="GIX84371.1"/>
    <property type="molecule type" value="Genomic_DNA"/>
</dbReference>
<name>A0AAV4NKX0_CAEEX</name>
<evidence type="ECO:0000256" key="1">
    <source>
        <dbReference type="SAM" id="Phobius"/>
    </source>
</evidence>
<dbReference type="AlphaFoldDB" id="A0AAV4NKX0"/>
<reference evidence="3 4" key="1">
    <citation type="submission" date="2021-06" db="EMBL/GenBank/DDBJ databases">
        <title>Caerostris extrusa draft genome.</title>
        <authorList>
            <person name="Kono N."/>
            <person name="Arakawa K."/>
        </authorList>
    </citation>
    <scope>NUCLEOTIDE SEQUENCE [LARGE SCALE GENOMIC DNA]</scope>
</reference>
<dbReference type="Proteomes" id="UP001054945">
    <property type="component" value="Unassembled WGS sequence"/>
</dbReference>
<feature type="signal peptide" evidence="2">
    <location>
        <begin position="1"/>
        <end position="17"/>
    </location>
</feature>
<accession>A0AAV4NKX0</accession>
<evidence type="ECO:0008006" key="5">
    <source>
        <dbReference type="Google" id="ProtNLM"/>
    </source>
</evidence>
<evidence type="ECO:0000256" key="2">
    <source>
        <dbReference type="SAM" id="SignalP"/>
    </source>
</evidence>